<dbReference type="EMBL" id="QPIX01000015">
    <property type="protein sequence ID" value="RCW20238.1"/>
    <property type="molecule type" value="Genomic_DNA"/>
</dbReference>
<keyword evidence="2" id="KW-0378">Hydrolase</keyword>
<dbReference type="InterPro" id="IPR002818">
    <property type="entry name" value="DJ-1/PfpI"/>
</dbReference>
<dbReference type="InterPro" id="IPR029062">
    <property type="entry name" value="Class_I_gatase-like"/>
</dbReference>
<evidence type="ECO:0000313" key="3">
    <source>
        <dbReference type="Proteomes" id="UP000252582"/>
    </source>
</evidence>
<dbReference type="GO" id="GO:0005737">
    <property type="term" value="C:cytoplasm"/>
    <property type="evidence" value="ECO:0007669"/>
    <property type="project" value="TreeGrafter"/>
</dbReference>
<evidence type="ECO:0000259" key="1">
    <source>
        <dbReference type="Pfam" id="PF01965"/>
    </source>
</evidence>
<dbReference type="PANTHER" id="PTHR48094">
    <property type="entry name" value="PROTEIN/NUCLEIC ACID DEGLYCASE DJ-1-RELATED"/>
    <property type="match status" value="1"/>
</dbReference>
<keyword evidence="3" id="KW-1185">Reference proteome</keyword>
<dbReference type="Pfam" id="PF01965">
    <property type="entry name" value="DJ-1_PfpI"/>
    <property type="match status" value="1"/>
</dbReference>
<sequence>MTRIAIALAEDFADWECALLMATARAYLGVEVLTASPDGRPVTSMGGLNVTPDLSFADLDPARFDALVLPGGLSWEKGTAPDFSPLLRAFHEAGKVVGGICAAASAVAASGILDGVAHTGNSLASHQKYPGYHGAARYVDRPQAVSDGKVVTAPGNSPSTFTTEILKALGLWSPEAEAEIGIFSAEHR</sequence>
<proteinExistence type="predicted"/>
<dbReference type="CDD" id="cd03140">
    <property type="entry name" value="GATase1_PfpI_3"/>
    <property type="match status" value="1"/>
</dbReference>
<dbReference type="InterPro" id="IPR050325">
    <property type="entry name" value="Prot/Nucl_acid_deglycase"/>
</dbReference>
<dbReference type="Gene3D" id="3.40.50.880">
    <property type="match status" value="1"/>
</dbReference>
<name>A0A6I7HIX5_9HYPH</name>
<keyword evidence="2" id="KW-0645">Protease</keyword>
<dbReference type="RefSeq" id="WP_114365082.1">
    <property type="nucleotide sequence ID" value="NZ_QPIX01000015.1"/>
</dbReference>
<reference evidence="2 3" key="1">
    <citation type="submission" date="2018-07" db="EMBL/GenBank/DDBJ databases">
        <title>Genomic Encyclopedia of Type Strains, Phase IV (KMG-IV): sequencing the most valuable type-strain genomes for metagenomic binning, comparative biology and taxonomic classification.</title>
        <authorList>
            <person name="Goeker M."/>
        </authorList>
    </citation>
    <scope>NUCLEOTIDE SEQUENCE [LARGE SCALE GENOMIC DNA]</scope>
    <source>
        <strain evidence="2 3">DSM 25528</strain>
    </source>
</reference>
<gene>
    <name evidence="2" type="ORF">DFR48_115101</name>
</gene>
<dbReference type="GO" id="GO:0006508">
    <property type="term" value="P:proteolysis"/>
    <property type="evidence" value="ECO:0007669"/>
    <property type="project" value="UniProtKB-KW"/>
</dbReference>
<dbReference type="SUPFAM" id="SSF52317">
    <property type="entry name" value="Class I glutamine amidotransferase-like"/>
    <property type="match status" value="1"/>
</dbReference>
<dbReference type="Proteomes" id="UP000252582">
    <property type="component" value="Unassembled WGS sequence"/>
</dbReference>
<dbReference type="AlphaFoldDB" id="A0A6I7HIX5"/>
<dbReference type="PANTHER" id="PTHR48094:SF19">
    <property type="entry name" value="DJ-1_PFPI DOMAIN-CONTAINING PROTEIN"/>
    <property type="match status" value="1"/>
</dbReference>
<feature type="domain" description="DJ-1/PfpI" evidence="1">
    <location>
        <begin position="3"/>
        <end position="167"/>
    </location>
</feature>
<accession>A0A6I7HIX5</accession>
<evidence type="ECO:0000313" key="2">
    <source>
        <dbReference type="EMBL" id="RCW20238.1"/>
    </source>
</evidence>
<organism evidence="2 3">
    <name type="scientific">Ciceribacter lividus</name>
    <dbReference type="NCBI Taxonomy" id="1197950"/>
    <lineage>
        <taxon>Bacteria</taxon>
        <taxon>Pseudomonadati</taxon>
        <taxon>Pseudomonadota</taxon>
        <taxon>Alphaproteobacteria</taxon>
        <taxon>Hyphomicrobiales</taxon>
        <taxon>Rhizobiaceae</taxon>
        <taxon>Ciceribacter</taxon>
    </lineage>
</organism>
<dbReference type="GO" id="GO:0008233">
    <property type="term" value="F:peptidase activity"/>
    <property type="evidence" value="ECO:0007669"/>
    <property type="project" value="UniProtKB-KW"/>
</dbReference>
<comment type="caution">
    <text evidence="2">The sequence shown here is derived from an EMBL/GenBank/DDBJ whole genome shotgun (WGS) entry which is preliminary data.</text>
</comment>
<protein>
    <submittedName>
        <fullName evidence="2">Putative intracellular protease/amidase</fullName>
    </submittedName>
</protein>